<feature type="region of interest" description="Disordered" evidence="10">
    <location>
        <begin position="334"/>
        <end position="379"/>
    </location>
</feature>
<keyword evidence="4" id="KW-0808">Transferase</keyword>
<dbReference type="PROSITE" id="PS50089">
    <property type="entry name" value="ZF_RING_2"/>
    <property type="match status" value="1"/>
</dbReference>
<evidence type="ECO:0000256" key="5">
    <source>
        <dbReference type="ARBA" id="ARBA00022723"/>
    </source>
</evidence>
<feature type="region of interest" description="Disordered" evidence="10">
    <location>
        <begin position="115"/>
        <end position="154"/>
    </location>
</feature>
<evidence type="ECO:0000256" key="7">
    <source>
        <dbReference type="ARBA" id="ARBA00022786"/>
    </source>
</evidence>
<feature type="compositionally biased region" description="Low complexity" evidence="10">
    <location>
        <begin position="334"/>
        <end position="370"/>
    </location>
</feature>
<name>A0A7R9AVI5_TIMSH</name>
<accession>A0A7R9AVI5</accession>
<protein>
    <recommendedName>
        <fullName evidence="3">RING-type E3 ubiquitin transferase</fullName>
        <ecNumber evidence="3">2.3.2.27</ecNumber>
    </recommendedName>
</protein>
<dbReference type="Gene3D" id="3.30.40.10">
    <property type="entry name" value="Zinc/RING finger domain, C3HC4 (zinc finger)"/>
    <property type="match status" value="1"/>
</dbReference>
<evidence type="ECO:0000256" key="8">
    <source>
        <dbReference type="ARBA" id="ARBA00022833"/>
    </source>
</evidence>
<keyword evidence="5" id="KW-0479">Metal-binding</keyword>
<evidence type="ECO:0000256" key="1">
    <source>
        <dbReference type="ARBA" id="ARBA00000900"/>
    </source>
</evidence>
<sequence>MASLVLTDSLQLTSDSQYLGFVDDTGKYQDIFYRNRAFICVVDLDQDDFTCPTCYSGFIEKIDAPPEVEDNGDDMDVENFPTFEQHLAQALDQRLSVDLSRDLVQILSVGHTPGDERRAGIEDRRVVRGRERDTSGPDTRRPGRYGSVMSRTVRNRGPRANRQMAPIENLIQDFIVNLTGVGWGTVTAGRGANGPVFFLGNPGDYAWGREGLDAIVTQLLNQMDGTGPPPLARDKIDEIPIVLITLDQVGKSLQCSVCWEDFRAGEPVRKLKCEHFYHEGCIVPWLELHGTCPICRKSMGEEGFDDQSGSGGGGMNSMGSNLAAFFRAANDSASSRASSTSSNSSTSTSSSSAGGSSGSSTTSHSHPSPDFNIMDLEFD</sequence>
<gene>
    <name evidence="12" type="ORF">TSIB3V08_LOCUS5183</name>
</gene>
<dbReference type="EMBL" id="OC001969">
    <property type="protein sequence ID" value="CAD7261034.1"/>
    <property type="molecule type" value="Genomic_DNA"/>
</dbReference>
<dbReference type="SUPFAM" id="SSF57850">
    <property type="entry name" value="RING/U-box"/>
    <property type="match status" value="1"/>
</dbReference>
<dbReference type="EC" id="2.3.2.27" evidence="3"/>
<evidence type="ECO:0000256" key="4">
    <source>
        <dbReference type="ARBA" id="ARBA00022679"/>
    </source>
</evidence>
<evidence type="ECO:0000256" key="9">
    <source>
        <dbReference type="PROSITE-ProRule" id="PRU00175"/>
    </source>
</evidence>
<dbReference type="FunFam" id="3.30.40.10:FF:000069">
    <property type="entry name" value="E3 ubiquitin-protein ligase RNF115"/>
    <property type="match status" value="1"/>
</dbReference>
<comment type="pathway">
    <text evidence="2">Protein modification; protein ubiquitination.</text>
</comment>
<evidence type="ECO:0000259" key="11">
    <source>
        <dbReference type="PROSITE" id="PS50089"/>
    </source>
</evidence>
<reference evidence="12" key="1">
    <citation type="submission" date="2020-11" db="EMBL/GenBank/DDBJ databases">
        <authorList>
            <person name="Tran Van P."/>
        </authorList>
    </citation>
    <scope>NUCLEOTIDE SEQUENCE</scope>
</reference>
<dbReference type="GO" id="GO:0000209">
    <property type="term" value="P:protein polyubiquitination"/>
    <property type="evidence" value="ECO:0007669"/>
    <property type="project" value="UniProtKB-ARBA"/>
</dbReference>
<dbReference type="InterPro" id="IPR013083">
    <property type="entry name" value="Znf_RING/FYVE/PHD"/>
</dbReference>
<proteinExistence type="predicted"/>
<dbReference type="AlphaFoldDB" id="A0A7R9AVI5"/>
<dbReference type="GO" id="GO:0061630">
    <property type="term" value="F:ubiquitin protein ligase activity"/>
    <property type="evidence" value="ECO:0007669"/>
    <property type="project" value="UniProtKB-EC"/>
</dbReference>
<feature type="domain" description="RING-type" evidence="11">
    <location>
        <begin position="255"/>
        <end position="296"/>
    </location>
</feature>
<keyword evidence="8" id="KW-0862">Zinc</keyword>
<evidence type="ECO:0000313" key="12">
    <source>
        <dbReference type="EMBL" id="CAD7261034.1"/>
    </source>
</evidence>
<dbReference type="PANTHER" id="PTHR45931">
    <property type="entry name" value="SI:CH211-59O9.10"/>
    <property type="match status" value="1"/>
</dbReference>
<dbReference type="InterPro" id="IPR001841">
    <property type="entry name" value="Znf_RING"/>
</dbReference>
<comment type="catalytic activity">
    <reaction evidence="1">
        <text>S-ubiquitinyl-[E2 ubiquitin-conjugating enzyme]-L-cysteine + [acceptor protein]-L-lysine = [E2 ubiquitin-conjugating enzyme]-L-cysteine + N(6)-ubiquitinyl-[acceptor protein]-L-lysine.</text>
        <dbReference type="EC" id="2.3.2.27"/>
    </reaction>
</comment>
<dbReference type="Pfam" id="PF13639">
    <property type="entry name" value="zf-RING_2"/>
    <property type="match status" value="1"/>
</dbReference>
<keyword evidence="7" id="KW-0833">Ubl conjugation pathway</keyword>
<keyword evidence="6 9" id="KW-0863">Zinc-finger</keyword>
<evidence type="ECO:0000256" key="3">
    <source>
        <dbReference type="ARBA" id="ARBA00012483"/>
    </source>
</evidence>
<dbReference type="GO" id="GO:0008270">
    <property type="term" value="F:zinc ion binding"/>
    <property type="evidence" value="ECO:0007669"/>
    <property type="project" value="UniProtKB-KW"/>
</dbReference>
<evidence type="ECO:0000256" key="2">
    <source>
        <dbReference type="ARBA" id="ARBA00004906"/>
    </source>
</evidence>
<dbReference type="SMART" id="SM00184">
    <property type="entry name" value="RING"/>
    <property type="match status" value="1"/>
</dbReference>
<dbReference type="PANTHER" id="PTHR45931:SF3">
    <property type="entry name" value="RING ZINC FINGER-CONTAINING PROTEIN"/>
    <property type="match status" value="1"/>
</dbReference>
<evidence type="ECO:0000256" key="10">
    <source>
        <dbReference type="SAM" id="MobiDB-lite"/>
    </source>
</evidence>
<dbReference type="GO" id="GO:0005634">
    <property type="term" value="C:nucleus"/>
    <property type="evidence" value="ECO:0007669"/>
    <property type="project" value="TreeGrafter"/>
</dbReference>
<feature type="compositionally biased region" description="Basic and acidic residues" evidence="10">
    <location>
        <begin position="115"/>
        <end position="141"/>
    </location>
</feature>
<organism evidence="12">
    <name type="scientific">Timema shepardi</name>
    <name type="common">Walking stick</name>
    <dbReference type="NCBI Taxonomy" id="629360"/>
    <lineage>
        <taxon>Eukaryota</taxon>
        <taxon>Metazoa</taxon>
        <taxon>Ecdysozoa</taxon>
        <taxon>Arthropoda</taxon>
        <taxon>Hexapoda</taxon>
        <taxon>Insecta</taxon>
        <taxon>Pterygota</taxon>
        <taxon>Neoptera</taxon>
        <taxon>Polyneoptera</taxon>
        <taxon>Phasmatodea</taxon>
        <taxon>Timematodea</taxon>
        <taxon>Timematoidea</taxon>
        <taxon>Timematidae</taxon>
        <taxon>Timema</taxon>
    </lineage>
</organism>
<dbReference type="GO" id="GO:0006511">
    <property type="term" value="P:ubiquitin-dependent protein catabolic process"/>
    <property type="evidence" value="ECO:0007669"/>
    <property type="project" value="TreeGrafter"/>
</dbReference>
<dbReference type="InterPro" id="IPR051834">
    <property type="entry name" value="RING_finger_E3_ligase"/>
</dbReference>
<evidence type="ECO:0000256" key="6">
    <source>
        <dbReference type="ARBA" id="ARBA00022771"/>
    </source>
</evidence>